<feature type="transmembrane region" description="Helical" evidence="6">
    <location>
        <begin position="415"/>
        <end position="437"/>
    </location>
</feature>
<dbReference type="Proteomes" id="UP000076268">
    <property type="component" value="Unassembled WGS sequence"/>
</dbReference>
<dbReference type="GO" id="GO:0035435">
    <property type="term" value="P:phosphate ion transmembrane transport"/>
    <property type="evidence" value="ECO:0007669"/>
    <property type="project" value="TreeGrafter"/>
</dbReference>
<reference evidence="8 9" key="1">
    <citation type="submission" date="2016-02" db="EMBL/GenBank/DDBJ databases">
        <title>Anaerosporomusa subterraneum gen. nov., sp. nov., a spore-forming obligate anaerobe isolated from saprolite.</title>
        <authorList>
            <person name="Choi J.K."/>
            <person name="Shah M."/>
            <person name="Yee N."/>
        </authorList>
    </citation>
    <scope>NUCLEOTIDE SEQUENCE [LARGE SCALE GENOMIC DNA]</scope>
    <source>
        <strain evidence="8 9">RU4</strain>
    </source>
</reference>
<feature type="transmembrane region" description="Helical" evidence="6">
    <location>
        <begin position="313"/>
        <end position="333"/>
    </location>
</feature>
<comment type="caution">
    <text evidence="8">The sequence shown here is derived from an EMBL/GenBank/DDBJ whole genome shotgun (WGS) entry which is preliminary data.</text>
</comment>
<dbReference type="PANTHER" id="PTHR43826:SF3">
    <property type="entry name" value="GLUCOSE-6-PHOSPHATE EXCHANGER SLC37A4"/>
    <property type="match status" value="1"/>
</dbReference>
<dbReference type="InterPro" id="IPR011701">
    <property type="entry name" value="MFS"/>
</dbReference>
<feature type="domain" description="Major facilitator superfamily (MFS) profile" evidence="7">
    <location>
        <begin position="24"/>
        <end position="441"/>
    </location>
</feature>
<keyword evidence="5 6" id="KW-0472">Membrane</keyword>
<feature type="transmembrane region" description="Helical" evidence="6">
    <location>
        <begin position="90"/>
        <end position="108"/>
    </location>
</feature>
<keyword evidence="4 6" id="KW-1133">Transmembrane helix</keyword>
<protein>
    <submittedName>
        <fullName evidence="8">MFS transporter</fullName>
    </submittedName>
</protein>
<gene>
    <name evidence="8" type="ORF">AXX12_00690</name>
</gene>
<feature type="transmembrane region" description="Helical" evidence="6">
    <location>
        <begin position="339"/>
        <end position="359"/>
    </location>
</feature>
<evidence type="ECO:0000313" key="9">
    <source>
        <dbReference type="Proteomes" id="UP000076268"/>
    </source>
</evidence>
<sequence>MVNREGVILINTKIAEWNRRRWLIWAPLALAFLTPYFHRTATGVVADSLMRDFSLGASELGGLSSVYFYTYAAMQIPAGILADRFGPRRLITFALTVGTLGAFLFAVADSMAGLYLGRFLSSFGVGLIYVGIVKIYAEWFRLREFGGMIGLLVVAGSSGFLLSATPLAYVVDTLGWRAAFLIIAAYSLVMAVVCWLVVRDKPAQLGLPTIAEIEAGEGRAAQLDVTERLSIRASLRCVLQNTQTWVPFLASVAIYGVYMAFMGVWGVPYLMQIYGMSRVAAANYIMAVAFGTMIGGPLIGVVSDRCGQRRGPYIWSTVFFIAIWLVLTLWNGAKPPVWALYPLCFAIGLGMSGVNLTVARVKEINLPQCTGVAAGVANAGAFVGAALLQPAFGWVLDMNWNGIMENGVRVYNLQAYQTAFWFCAAVLVVGLVFTLLIKERH</sequence>
<dbReference type="InterPro" id="IPR000849">
    <property type="entry name" value="Sugar_P_transporter"/>
</dbReference>
<feature type="transmembrane region" description="Helical" evidence="6">
    <location>
        <begin position="245"/>
        <end position="267"/>
    </location>
</feature>
<dbReference type="Gene3D" id="1.20.1250.20">
    <property type="entry name" value="MFS general substrate transporter like domains"/>
    <property type="match status" value="2"/>
</dbReference>
<evidence type="ECO:0000256" key="5">
    <source>
        <dbReference type="ARBA" id="ARBA00023136"/>
    </source>
</evidence>
<feature type="transmembrane region" description="Helical" evidence="6">
    <location>
        <begin position="176"/>
        <end position="198"/>
    </location>
</feature>
<dbReference type="EMBL" id="LSGP01000001">
    <property type="protein sequence ID" value="KYZ78096.1"/>
    <property type="molecule type" value="Genomic_DNA"/>
</dbReference>
<proteinExistence type="predicted"/>
<feature type="transmembrane region" description="Helical" evidence="6">
    <location>
        <begin position="66"/>
        <end position="83"/>
    </location>
</feature>
<dbReference type="PIRSF" id="PIRSF002808">
    <property type="entry name" value="Hexose_phosphate_transp"/>
    <property type="match status" value="1"/>
</dbReference>
<feature type="transmembrane region" description="Helical" evidence="6">
    <location>
        <begin position="371"/>
        <end position="395"/>
    </location>
</feature>
<feature type="transmembrane region" description="Helical" evidence="6">
    <location>
        <begin position="279"/>
        <end position="301"/>
    </location>
</feature>
<dbReference type="InterPro" id="IPR020846">
    <property type="entry name" value="MFS_dom"/>
</dbReference>
<accession>A0A154BVV2</accession>
<dbReference type="SUPFAM" id="SSF103473">
    <property type="entry name" value="MFS general substrate transporter"/>
    <property type="match status" value="1"/>
</dbReference>
<dbReference type="InterPro" id="IPR036259">
    <property type="entry name" value="MFS_trans_sf"/>
</dbReference>
<feature type="transmembrane region" description="Helical" evidence="6">
    <location>
        <begin position="114"/>
        <end position="137"/>
    </location>
</feature>
<dbReference type="InterPro" id="IPR051337">
    <property type="entry name" value="OPA_Antiporter"/>
</dbReference>
<dbReference type="Pfam" id="PF07690">
    <property type="entry name" value="MFS_1"/>
    <property type="match status" value="1"/>
</dbReference>
<dbReference type="STRING" id="1794912.AXX12_00690"/>
<keyword evidence="9" id="KW-1185">Reference proteome</keyword>
<name>A0A154BVV2_ANASB</name>
<evidence type="ECO:0000259" key="7">
    <source>
        <dbReference type="PROSITE" id="PS50850"/>
    </source>
</evidence>
<dbReference type="GO" id="GO:0005886">
    <property type="term" value="C:plasma membrane"/>
    <property type="evidence" value="ECO:0007669"/>
    <property type="project" value="UniProtKB-SubCell"/>
</dbReference>
<evidence type="ECO:0000313" key="8">
    <source>
        <dbReference type="EMBL" id="KYZ78096.1"/>
    </source>
</evidence>
<evidence type="ECO:0000256" key="1">
    <source>
        <dbReference type="ARBA" id="ARBA00004651"/>
    </source>
</evidence>
<evidence type="ECO:0000256" key="4">
    <source>
        <dbReference type="ARBA" id="ARBA00022989"/>
    </source>
</evidence>
<dbReference type="PANTHER" id="PTHR43826">
    <property type="entry name" value="GLUCOSE-6-PHOSPHATE EXCHANGER SLC37A4"/>
    <property type="match status" value="1"/>
</dbReference>
<evidence type="ECO:0000256" key="6">
    <source>
        <dbReference type="SAM" id="Phobius"/>
    </source>
</evidence>
<comment type="subcellular location">
    <subcellularLocation>
        <location evidence="1">Cell membrane</location>
        <topology evidence="1">Multi-pass membrane protein</topology>
    </subcellularLocation>
</comment>
<dbReference type="OrthoDB" id="9773404at2"/>
<feature type="transmembrane region" description="Helical" evidence="6">
    <location>
        <begin position="22"/>
        <end position="46"/>
    </location>
</feature>
<keyword evidence="2" id="KW-0813">Transport</keyword>
<keyword evidence="3 6" id="KW-0812">Transmembrane</keyword>
<evidence type="ECO:0000256" key="2">
    <source>
        <dbReference type="ARBA" id="ARBA00022448"/>
    </source>
</evidence>
<feature type="transmembrane region" description="Helical" evidence="6">
    <location>
        <begin position="149"/>
        <end position="170"/>
    </location>
</feature>
<organism evidence="8 9">
    <name type="scientific">Anaerosporomusa subterranea</name>
    <dbReference type="NCBI Taxonomy" id="1794912"/>
    <lineage>
        <taxon>Bacteria</taxon>
        <taxon>Bacillati</taxon>
        <taxon>Bacillota</taxon>
        <taxon>Negativicutes</taxon>
        <taxon>Acetonemataceae</taxon>
        <taxon>Anaerosporomusa</taxon>
    </lineage>
</organism>
<dbReference type="PROSITE" id="PS50850">
    <property type="entry name" value="MFS"/>
    <property type="match status" value="1"/>
</dbReference>
<dbReference type="GO" id="GO:0061513">
    <property type="term" value="F:glucose 6-phosphate:phosphate antiporter activity"/>
    <property type="evidence" value="ECO:0007669"/>
    <property type="project" value="TreeGrafter"/>
</dbReference>
<evidence type="ECO:0000256" key="3">
    <source>
        <dbReference type="ARBA" id="ARBA00022692"/>
    </source>
</evidence>
<dbReference type="AlphaFoldDB" id="A0A154BVV2"/>